<reference evidence="2 3" key="1">
    <citation type="journal article" date="2024" name="Curr. Microbiol.">
        <title>Luteibacter sahnii sp. nov., A Novel Yellow-Colored Xanthomonadin Pigment Producing Probiotic Bacterium from Healthy Rice Seed Microbiome.</title>
        <authorList>
            <person name="Jaiswal G."/>
            <person name="Rana R."/>
            <person name="Nayak P.K."/>
            <person name="Chouhan R."/>
            <person name="Gandhi S.G."/>
            <person name="Patel H.K."/>
            <person name="Patil P.B."/>
        </authorList>
    </citation>
    <scope>NUCLEOTIDE SEQUENCE [LARGE SCALE GENOMIC DNA]</scope>
    <source>
        <strain evidence="2 3">PPL201</strain>
    </source>
</reference>
<name>A0ABT6BBB8_9GAMM</name>
<proteinExistence type="predicted"/>
<feature type="transmembrane region" description="Helical" evidence="1">
    <location>
        <begin position="25"/>
        <end position="45"/>
    </location>
</feature>
<feature type="transmembrane region" description="Helical" evidence="1">
    <location>
        <begin position="171"/>
        <end position="191"/>
    </location>
</feature>
<keyword evidence="1" id="KW-1133">Transmembrane helix</keyword>
<accession>A0ABT6BBB8</accession>
<keyword evidence="1" id="KW-0812">Transmembrane</keyword>
<feature type="transmembrane region" description="Helical" evidence="1">
    <location>
        <begin position="223"/>
        <end position="246"/>
    </location>
</feature>
<dbReference type="Proteomes" id="UP001528850">
    <property type="component" value="Unassembled WGS sequence"/>
</dbReference>
<organism evidence="2 3">
    <name type="scientific">Luteibacter sahnii</name>
    <dbReference type="NCBI Taxonomy" id="3021977"/>
    <lineage>
        <taxon>Bacteria</taxon>
        <taxon>Pseudomonadati</taxon>
        <taxon>Pseudomonadota</taxon>
        <taxon>Gammaproteobacteria</taxon>
        <taxon>Lysobacterales</taxon>
        <taxon>Rhodanobacteraceae</taxon>
        <taxon>Luteibacter</taxon>
    </lineage>
</organism>
<feature type="transmembrane region" description="Helical" evidence="1">
    <location>
        <begin position="87"/>
        <end position="111"/>
    </location>
</feature>
<protein>
    <submittedName>
        <fullName evidence="2">Uncharacterized protein</fullName>
    </submittedName>
</protein>
<feature type="transmembrane region" description="Helical" evidence="1">
    <location>
        <begin position="132"/>
        <end position="151"/>
    </location>
</feature>
<feature type="transmembrane region" description="Helical" evidence="1">
    <location>
        <begin position="252"/>
        <end position="273"/>
    </location>
</feature>
<keyword evidence="1" id="KW-0472">Membrane</keyword>
<keyword evidence="3" id="KW-1185">Reference proteome</keyword>
<evidence type="ECO:0000313" key="2">
    <source>
        <dbReference type="EMBL" id="MDF4025430.1"/>
    </source>
</evidence>
<evidence type="ECO:0000256" key="1">
    <source>
        <dbReference type="SAM" id="Phobius"/>
    </source>
</evidence>
<evidence type="ECO:0000313" key="3">
    <source>
        <dbReference type="Proteomes" id="UP001528850"/>
    </source>
</evidence>
<dbReference type="RefSeq" id="WP_320549931.1">
    <property type="nucleotide sequence ID" value="NZ_JAQLOK010000001.1"/>
</dbReference>
<gene>
    <name evidence="2" type="ORF">P3W24_10685</name>
</gene>
<comment type="caution">
    <text evidence="2">The sequence shown here is derived from an EMBL/GenBank/DDBJ whole genome shotgun (WGS) entry which is preliminary data.</text>
</comment>
<dbReference type="EMBL" id="JARJJS010000002">
    <property type="protein sequence ID" value="MDF4025430.1"/>
    <property type="molecule type" value="Genomic_DNA"/>
</dbReference>
<sequence>MNTRTSRSAVAALVQGAIAAMQWRLWLLWVLISLLPTLLVALPLWTTLDGLLGYSVHADAWASHLDGWMMADVTQALGGSDWLTPTVAAGALLTLLLSPFLAAMAVSAGRAGRALGFGALLQGGAADYGRLLRLYVPALLPYGLVVLAGRAVMPMADRHVESALSQGRADLYHDAALALVVLCFVIAQAIVESARAQFIADPTLRSALRAFGRGVVQFVRRPFACLGIYLVITLFGGGLDALVAAWRGHVTAAGSGVVWGFVVVQLGVIVVAWMRTARLIALSGLTAGTATQRRRSALAPAF</sequence>